<dbReference type="RefSeq" id="XP_007288358.1">
    <property type="nucleotide sequence ID" value="XM_007288296.1"/>
</dbReference>
<dbReference type="AlphaFoldDB" id="K1X8F1"/>
<protein>
    <recommendedName>
        <fullName evidence="4">GPI anchored protein</fullName>
    </recommendedName>
</protein>
<dbReference type="OrthoDB" id="3545167at2759"/>
<sequence>MVAIMVVGIIFAAHGYYKALGGQGFLKAKREAASPRQNKGTLVYLPLRKVEVPVKGQTDWSLVGRQKNVPYYICGDQRNSCEAFNQPDICCPVTMACYPAKFSLSGIFCCNDTKTSFDCEPSEDEPPKCIEGTVQCSEATGGGCCPSTKECSPNGCVHVVNASIISASPSTVESSSSATRASSVVGTPIVFITVTEVPEATQTLAKVGEVMQARGSGDSIVMKLCVPYSTVYLLVGVAVLMGVL</sequence>
<evidence type="ECO:0008006" key="4">
    <source>
        <dbReference type="Google" id="ProtNLM"/>
    </source>
</evidence>
<keyword evidence="1" id="KW-0472">Membrane</keyword>
<keyword evidence="3" id="KW-1185">Reference proteome</keyword>
<dbReference type="Proteomes" id="UP000006753">
    <property type="component" value="Unassembled WGS sequence"/>
</dbReference>
<dbReference type="eggNOG" id="ENOG502T572">
    <property type="taxonomic scope" value="Eukaryota"/>
</dbReference>
<evidence type="ECO:0000313" key="2">
    <source>
        <dbReference type="EMBL" id="EKD21356.1"/>
    </source>
</evidence>
<evidence type="ECO:0000256" key="1">
    <source>
        <dbReference type="SAM" id="Phobius"/>
    </source>
</evidence>
<dbReference type="KEGG" id="mbe:MBM_00469"/>
<keyword evidence="1" id="KW-1133">Transmembrane helix</keyword>
<accession>K1X8F1</accession>
<reference evidence="2 3" key="1">
    <citation type="journal article" date="2012" name="BMC Genomics">
        <title>Sequencing the genome of Marssonina brunnea reveals fungus-poplar co-evolution.</title>
        <authorList>
            <person name="Zhu S."/>
            <person name="Cao Y.-Z."/>
            <person name="Jiang C."/>
            <person name="Tan B.-Y."/>
            <person name="Wang Z."/>
            <person name="Feng S."/>
            <person name="Zhang L."/>
            <person name="Su X.-H."/>
            <person name="Brejova B."/>
            <person name="Vinar T."/>
            <person name="Xu M."/>
            <person name="Wang M.-X."/>
            <person name="Zhang S.-G."/>
            <person name="Huang M.-R."/>
            <person name="Wu R."/>
            <person name="Zhou Y."/>
        </authorList>
    </citation>
    <scope>NUCLEOTIDE SEQUENCE [LARGE SCALE GENOMIC DNA]</scope>
    <source>
        <strain evidence="2 3">MB_m1</strain>
    </source>
</reference>
<dbReference type="EMBL" id="JH921428">
    <property type="protein sequence ID" value="EKD21356.1"/>
    <property type="molecule type" value="Genomic_DNA"/>
</dbReference>
<evidence type="ECO:0000313" key="3">
    <source>
        <dbReference type="Proteomes" id="UP000006753"/>
    </source>
</evidence>
<proteinExistence type="predicted"/>
<dbReference type="GeneID" id="18756404"/>
<gene>
    <name evidence="2" type="ORF">MBM_00469</name>
</gene>
<dbReference type="InParanoid" id="K1X8F1"/>
<keyword evidence="1" id="KW-0812">Transmembrane</keyword>
<organism evidence="2 3">
    <name type="scientific">Marssonina brunnea f. sp. multigermtubi (strain MB_m1)</name>
    <name type="common">Marssonina leaf spot fungus</name>
    <dbReference type="NCBI Taxonomy" id="1072389"/>
    <lineage>
        <taxon>Eukaryota</taxon>
        <taxon>Fungi</taxon>
        <taxon>Dikarya</taxon>
        <taxon>Ascomycota</taxon>
        <taxon>Pezizomycotina</taxon>
        <taxon>Leotiomycetes</taxon>
        <taxon>Helotiales</taxon>
        <taxon>Drepanopezizaceae</taxon>
        <taxon>Drepanopeziza</taxon>
    </lineage>
</organism>
<dbReference type="HOGENOM" id="CLU_1138193_0_0_1"/>
<name>K1X8F1_MARBU</name>
<feature type="transmembrane region" description="Helical" evidence="1">
    <location>
        <begin position="220"/>
        <end position="243"/>
    </location>
</feature>